<reference evidence="2 3" key="1">
    <citation type="submission" date="2024-05" db="EMBL/GenBank/DDBJ databases">
        <title>Sphingomonas sp. HF-S3 16S ribosomal RNA gene Genome sequencing and assembly.</title>
        <authorList>
            <person name="Lee H."/>
        </authorList>
    </citation>
    <scope>NUCLEOTIDE SEQUENCE [LARGE SCALE GENOMIC DNA]</scope>
    <source>
        <strain evidence="2 3">HF-S3</strain>
    </source>
</reference>
<dbReference type="EMBL" id="JBDIZK010000003">
    <property type="protein sequence ID" value="MEN3746811.1"/>
    <property type="molecule type" value="Genomic_DNA"/>
</dbReference>
<feature type="chain" id="PRO_5045766994" evidence="1">
    <location>
        <begin position="22"/>
        <end position="265"/>
    </location>
</feature>
<keyword evidence="1" id="KW-0732">Signal</keyword>
<dbReference type="RefSeq" id="WP_346245808.1">
    <property type="nucleotide sequence ID" value="NZ_JBDIZK010000003.1"/>
</dbReference>
<organism evidence="2 3">
    <name type="scientific">Sphingomonas rustica</name>
    <dbReference type="NCBI Taxonomy" id="3103142"/>
    <lineage>
        <taxon>Bacteria</taxon>
        <taxon>Pseudomonadati</taxon>
        <taxon>Pseudomonadota</taxon>
        <taxon>Alphaproteobacteria</taxon>
        <taxon>Sphingomonadales</taxon>
        <taxon>Sphingomonadaceae</taxon>
        <taxon>Sphingomonas</taxon>
    </lineage>
</organism>
<evidence type="ECO:0000313" key="2">
    <source>
        <dbReference type="EMBL" id="MEN3746811.1"/>
    </source>
</evidence>
<dbReference type="Proteomes" id="UP001427805">
    <property type="component" value="Unassembled WGS sequence"/>
</dbReference>
<name>A0ABV0B7W4_9SPHN</name>
<evidence type="ECO:0000313" key="3">
    <source>
        <dbReference type="Proteomes" id="UP001427805"/>
    </source>
</evidence>
<evidence type="ECO:0000256" key="1">
    <source>
        <dbReference type="SAM" id="SignalP"/>
    </source>
</evidence>
<proteinExistence type="predicted"/>
<feature type="signal peptide" evidence="1">
    <location>
        <begin position="1"/>
        <end position="21"/>
    </location>
</feature>
<accession>A0ABV0B7W4</accession>
<protein>
    <submittedName>
        <fullName evidence="2">Uncharacterized protein</fullName>
    </submittedName>
</protein>
<comment type="caution">
    <text evidence="2">The sequence shown here is derived from an EMBL/GenBank/DDBJ whole genome shotgun (WGS) entry which is preliminary data.</text>
</comment>
<keyword evidence="3" id="KW-1185">Reference proteome</keyword>
<gene>
    <name evidence="2" type="ORF">TPR58_06515</name>
</gene>
<sequence length="265" mass="28571">MKTLYLATALSMLAMPGSAIAQRSHDPYPPRYDDLMTAMCKSQAQEKSCVVGNKRLTYWISFDTIVDGRKWYTAIATAEPAAGFPDFVPPDTKLGLSQVTYELKNGSWQLLTRQLDFGAIYAASRTGNPPMEDDTGEYFSKPLSDGVLVGYPNRMLAGEGQTLHAHAIFRSAPDKSGRWLFGGNIVGATDNDVGCDRESAPGSCFVTRASLTLTGQKTGQWPDIKVDLTGTLPVAGGKVRAAKASDASVWRYDAAKGAYTTPEAP</sequence>